<keyword evidence="3" id="KW-1185">Reference proteome</keyword>
<reference evidence="2" key="2">
    <citation type="submission" date="2023-02" db="EMBL/GenBank/DDBJ databases">
        <authorList>
            <consortium name="DOE Joint Genome Institute"/>
            <person name="Mondo S.J."/>
            <person name="Chang Y."/>
            <person name="Wang Y."/>
            <person name="Ahrendt S."/>
            <person name="Andreopoulos W."/>
            <person name="Barry K."/>
            <person name="Beard J."/>
            <person name="Benny G.L."/>
            <person name="Blankenship S."/>
            <person name="Bonito G."/>
            <person name="Cuomo C."/>
            <person name="Desiro A."/>
            <person name="Gervers K.A."/>
            <person name="Hundley H."/>
            <person name="Kuo A."/>
            <person name="LaButti K."/>
            <person name="Lang B.F."/>
            <person name="Lipzen A."/>
            <person name="O'Donnell K."/>
            <person name="Pangilinan J."/>
            <person name="Reynolds N."/>
            <person name="Sandor L."/>
            <person name="Smith M.W."/>
            <person name="Tsang A."/>
            <person name="Grigoriev I.V."/>
            <person name="Stajich J.E."/>
            <person name="Spatafora J.W."/>
        </authorList>
    </citation>
    <scope>NUCLEOTIDE SEQUENCE</scope>
    <source>
        <strain evidence="2">RSA 2281</strain>
    </source>
</reference>
<sequence>MHSCVVNLNSIALLGIREVVFKEVLYSIQNDTFLVTFLVIQKYPEYDDGTILPRSCMRSIFFLRLMLIVHIHYHYTVYKFTPYYNYLEYNINVALILVMVMAYPIEYQSTLYPLKMNLRK</sequence>
<organism evidence="2 3">
    <name type="scientific">Phascolomyces articulosus</name>
    <dbReference type="NCBI Taxonomy" id="60185"/>
    <lineage>
        <taxon>Eukaryota</taxon>
        <taxon>Fungi</taxon>
        <taxon>Fungi incertae sedis</taxon>
        <taxon>Mucoromycota</taxon>
        <taxon>Mucoromycotina</taxon>
        <taxon>Mucoromycetes</taxon>
        <taxon>Mucorales</taxon>
        <taxon>Lichtheimiaceae</taxon>
        <taxon>Phascolomyces</taxon>
    </lineage>
</organism>
<evidence type="ECO:0000313" key="3">
    <source>
        <dbReference type="Proteomes" id="UP001209540"/>
    </source>
</evidence>
<feature type="transmembrane region" description="Helical" evidence="1">
    <location>
        <begin position="89"/>
        <end position="107"/>
    </location>
</feature>
<dbReference type="AlphaFoldDB" id="A0AAD5KP04"/>
<feature type="transmembrane region" description="Helical" evidence="1">
    <location>
        <begin position="61"/>
        <end position="77"/>
    </location>
</feature>
<keyword evidence="1" id="KW-1133">Transmembrane helix</keyword>
<dbReference type="Proteomes" id="UP001209540">
    <property type="component" value="Unassembled WGS sequence"/>
</dbReference>
<keyword evidence="1" id="KW-0812">Transmembrane</keyword>
<reference evidence="2" key="1">
    <citation type="journal article" date="2022" name="IScience">
        <title>Evolution of zygomycete secretomes and the origins of terrestrial fungal ecologies.</title>
        <authorList>
            <person name="Chang Y."/>
            <person name="Wang Y."/>
            <person name="Mondo S."/>
            <person name="Ahrendt S."/>
            <person name="Andreopoulos W."/>
            <person name="Barry K."/>
            <person name="Beard J."/>
            <person name="Benny G.L."/>
            <person name="Blankenship S."/>
            <person name="Bonito G."/>
            <person name="Cuomo C."/>
            <person name="Desiro A."/>
            <person name="Gervers K.A."/>
            <person name="Hundley H."/>
            <person name="Kuo A."/>
            <person name="LaButti K."/>
            <person name="Lang B.F."/>
            <person name="Lipzen A."/>
            <person name="O'Donnell K."/>
            <person name="Pangilinan J."/>
            <person name="Reynolds N."/>
            <person name="Sandor L."/>
            <person name="Smith M.E."/>
            <person name="Tsang A."/>
            <person name="Grigoriev I.V."/>
            <person name="Stajich J.E."/>
            <person name="Spatafora J.W."/>
        </authorList>
    </citation>
    <scope>NUCLEOTIDE SEQUENCE</scope>
    <source>
        <strain evidence="2">RSA 2281</strain>
    </source>
</reference>
<accession>A0AAD5KP04</accession>
<name>A0AAD5KP04_9FUNG</name>
<gene>
    <name evidence="2" type="ORF">BDA99DRAFT_532199</name>
</gene>
<keyword evidence="1" id="KW-0472">Membrane</keyword>
<proteinExistence type="predicted"/>
<dbReference type="EMBL" id="JAIXMP010000002">
    <property type="protein sequence ID" value="KAI9277122.1"/>
    <property type="molecule type" value="Genomic_DNA"/>
</dbReference>
<evidence type="ECO:0000313" key="2">
    <source>
        <dbReference type="EMBL" id="KAI9277122.1"/>
    </source>
</evidence>
<comment type="caution">
    <text evidence="2">The sequence shown here is derived from an EMBL/GenBank/DDBJ whole genome shotgun (WGS) entry which is preliminary data.</text>
</comment>
<evidence type="ECO:0000256" key="1">
    <source>
        <dbReference type="SAM" id="Phobius"/>
    </source>
</evidence>
<protein>
    <submittedName>
        <fullName evidence="2">Uncharacterized protein</fullName>
    </submittedName>
</protein>